<organism evidence="3 4">
    <name type="scientific">Ridgeia piscesae</name>
    <name type="common">Tubeworm</name>
    <dbReference type="NCBI Taxonomy" id="27915"/>
    <lineage>
        <taxon>Eukaryota</taxon>
        <taxon>Metazoa</taxon>
        <taxon>Spiralia</taxon>
        <taxon>Lophotrochozoa</taxon>
        <taxon>Annelida</taxon>
        <taxon>Polychaeta</taxon>
        <taxon>Sedentaria</taxon>
        <taxon>Canalipalpata</taxon>
        <taxon>Sabellida</taxon>
        <taxon>Siboglinidae</taxon>
        <taxon>Ridgeia</taxon>
    </lineage>
</organism>
<gene>
    <name evidence="3" type="ORF">NP493_1744g00003</name>
</gene>
<dbReference type="InterPro" id="IPR002181">
    <property type="entry name" value="Fibrinogen_a/b/g_C_dom"/>
</dbReference>
<dbReference type="AlphaFoldDB" id="A0AAD9JUY3"/>
<keyword evidence="1" id="KW-0732">Signal</keyword>
<dbReference type="PANTHER" id="PTHR19143">
    <property type="entry name" value="FIBRINOGEN/TENASCIN/ANGIOPOEITIN"/>
    <property type="match status" value="1"/>
</dbReference>
<dbReference type="InterPro" id="IPR050373">
    <property type="entry name" value="Fibrinogen_C-term_domain"/>
</dbReference>
<evidence type="ECO:0000313" key="3">
    <source>
        <dbReference type="EMBL" id="KAK2159140.1"/>
    </source>
</evidence>
<comment type="caution">
    <text evidence="3">The sequence shown here is derived from an EMBL/GenBank/DDBJ whole genome shotgun (WGS) entry which is preliminary data.</text>
</comment>
<dbReference type="GO" id="GO:0005615">
    <property type="term" value="C:extracellular space"/>
    <property type="evidence" value="ECO:0007669"/>
    <property type="project" value="TreeGrafter"/>
</dbReference>
<sequence>MLTQRYLTFLAACGIAHANKCIPSGCADLQCYGHKSRDRKSYTVYRGEKAINVSCDFVTDGGGWTVLLRRNRSESVDFNRSWNDYITGFGDPQSEFWVGLDPATQLIAGLDIILRHDVITSDGSRRHAIYTGFRLGSARNMYRFVYAAFNRTLSTMRESRDQGLANNI</sequence>
<dbReference type="Pfam" id="PF00147">
    <property type="entry name" value="Fibrinogen_C"/>
    <property type="match status" value="1"/>
</dbReference>
<reference evidence="3" key="1">
    <citation type="journal article" date="2023" name="Mol. Biol. Evol.">
        <title>Third-Generation Sequencing Reveals the Adaptive Role of the Epigenome in Three Deep-Sea Polychaetes.</title>
        <authorList>
            <person name="Perez M."/>
            <person name="Aroh O."/>
            <person name="Sun Y."/>
            <person name="Lan Y."/>
            <person name="Juniper S.K."/>
            <person name="Young C.R."/>
            <person name="Angers B."/>
            <person name="Qian P.Y."/>
        </authorList>
    </citation>
    <scope>NUCLEOTIDE SEQUENCE</scope>
    <source>
        <strain evidence="3">R07B-5</strain>
    </source>
</reference>
<feature type="signal peptide" evidence="1">
    <location>
        <begin position="1"/>
        <end position="18"/>
    </location>
</feature>
<name>A0AAD9JUY3_RIDPI</name>
<evidence type="ECO:0000259" key="2">
    <source>
        <dbReference type="PROSITE" id="PS51406"/>
    </source>
</evidence>
<evidence type="ECO:0000313" key="4">
    <source>
        <dbReference type="Proteomes" id="UP001209878"/>
    </source>
</evidence>
<dbReference type="Gene3D" id="3.90.215.10">
    <property type="entry name" value="Gamma Fibrinogen, chain A, domain 1"/>
    <property type="match status" value="1"/>
</dbReference>
<dbReference type="SUPFAM" id="SSF56496">
    <property type="entry name" value="Fibrinogen C-terminal domain-like"/>
    <property type="match status" value="1"/>
</dbReference>
<accession>A0AAD9JUY3</accession>
<keyword evidence="4" id="KW-1185">Reference proteome</keyword>
<proteinExistence type="predicted"/>
<feature type="domain" description="Fibrinogen C-terminal" evidence="2">
    <location>
        <begin position="17"/>
        <end position="168"/>
    </location>
</feature>
<dbReference type="SMART" id="SM00186">
    <property type="entry name" value="FBG"/>
    <property type="match status" value="1"/>
</dbReference>
<dbReference type="InterPro" id="IPR014716">
    <property type="entry name" value="Fibrinogen_a/b/g_C_1"/>
</dbReference>
<dbReference type="EMBL" id="JAODUO010001742">
    <property type="protein sequence ID" value="KAK2159140.1"/>
    <property type="molecule type" value="Genomic_DNA"/>
</dbReference>
<evidence type="ECO:0000256" key="1">
    <source>
        <dbReference type="SAM" id="SignalP"/>
    </source>
</evidence>
<dbReference type="PROSITE" id="PS51406">
    <property type="entry name" value="FIBRINOGEN_C_2"/>
    <property type="match status" value="1"/>
</dbReference>
<feature type="chain" id="PRO_5041952443" description="Fibrinogen C-terminal domain-containing protein" evidence="1">
    <location>
        <begin position="19"/>
        <end position="168"/>
    </location>
</feature>
<protein>
    <recommendedName>
        <fullName evidence="2">Fibrinogen C-terminal domain-containing protein</fullName>
    </recommendedName>
</protein>
<dbReference type="Proteomes" id="UP001209878">
    <property type="component" value="Unassembled WGS sequence"/>
</dbReference>
<dbReference type="InterPro" id="IPR036056">
    <property type="entry name" value="Fibrinogen-like_C"/>
</dbReference>